<gene>
    <name evidence="2" type="ORF">COLO4_04820</name>
</gene>
<proteinExistence type="predicted"/>
<sequence length="196" mass="21236">MALCGHENEKQHADLPEAQQMSAIMANLQAILQDLKTDHAANQAMMQVLKTDLERKVEDQHTQTEDTLSQVMGRLPQLGGQNQMPMPDQQQIRQYPREIALPTQGGVNVAMDDVEVPPPPLGVDNVLERQDPVPPIEEVADNVNEVNQAEVGVYVPPHVRGNGVGNGHHGIHNGHNGHNGVRNGGNGNANGNGDFI</sequence>
<dbReference type="AlphaFoldDB" id="A0A1R3KSN5"/>
<organism evidence="2 3">
    <name type="scientific">Corchorus olitorius</name>
    <dbReference type="NCBI Taxonomy" id="93759"/>
    <lineage>
        <taxon>Eukaryota</taxon>
        <taxon>Viridiplantae</taxon>
        <taxon>Streptophyta</taxon>
        <taxon>Embryophyta</taxon>
        <taxon>Tracheophyta</taxon>
        <taxon>Spermatophyta</taxon>
        <taxon>Magnoliopsida</taxon>
        <taxon>eudicotyledons</taxon>
        <taxon>Gunneridae</taxon>
        <taxon>Pentapetalae</taxon>
        <taxon>rosids</taxon>
        <taxon>malvids</taxon>
        <taxon>Malvales</taxon>
        <taxon>Malvaceae</taxon>
        <taxon>Grewioideae</taxon>
        <taxon>Apeibeae</taxon>
        <taxon>Corchorus</taxon>
    </lineage>
</organism>
<reference evidence="3" key="1">
    <citation type="submission" date="2013-09" db="EMBL/GenBank/DDBJ databases">
        <title>Corchorus olitorius genome sequencing.</title>
        <authorList>
            <person name="Alam M."/>
            <person name="Haque M.S."/>
            <person name="Islam M.S."/>
            <person name="Emdad E.M."/>
            <person name="Islam M.M."/>
            <person name="Ahmed B."/>
            <person name="Halim A."/>
            <person name="Hossen Q.M.M."/>
            <person name="Hossain M.Z."/>
            <person name="Ahmed R."/>
            <person name="Khan M.M."/>
            <person name="Islam R."/>
            <person name="Rashid M.M."/>
            <person name="Khan S.A."/>
            <person name="Rahman M.S."/>
            <person name="Alam M."/>
            <person name="Yahiya A.S."/>
            <person name="Khan M.S."/>
            <person name="Azam M.S."/>
            <person name="Haque T."/>
            <person name="Lashkar M.Z.H."/>
            <person name="Akhand A.I."/>
            <person name="Morshed G."/>
            <person name="Roy S."/>
            <person name="Uddin K.S."/>
            <person name="Rabeya T."/>
            <person name="Hossain A.S."/>
            <person name="Chowdhury A."/>
            <person name="Snigdha A.R."/>
            <person name="Mortoza M.S."/>
            <person name="Matin S.A."/>
            <person name="Hoque S.M.E."/>
            <person name="Islam M.K."/>
            <person name="Roy D.K."/>
            <person name="Haider R."/>
            <person name="Moosa M.M."/>
            <person name="Elias S.M."/>
            <person name="Hasan A.M."/>
            <person name="Jahan S."/>
            <person name="Shafiuddin M."/>
            <person name="Mahmood N."/>
            <person name="Shommy N.S."/>
        </authorList>
    </citation>
    <scope>NUCLEOTIDE SEQUENCE [LARGE SCALE GENOMIC DNA]</scope>
    <source>
        <strain evidence="3">cv. O-4</strain>
    </source>
</reference>
<keyword evidence="3" id="KW-1185">Reference proteome</keyword>
<feature type="region of interest" description="Disordered" evidence="1">
    <location>
        <begin position="177"/>
        <end position="196"/>
    </location>
</feature>
<name>A0A1R3KSN5_9ROSI</name>
<accession>A0A1R3KSN5</accession>
<dbReference type="Proteomes" id="UP000187203">
    <property type="component" value="Unassembled WGS sequence"/>
</dbReference>
<comment type="caution">
    <text evidence="2">The sequence shown here is derived from an EMBL/GenBank/DDBJ whole genome shotgun (WGS) entry which is preliminary data.</text>
</comment>
<evidence type="ECO:0000256" key="1">
    <source>
        <dbReference type="SAM" id="MobiDB-lite"/>
    </source>
</evidence>
<dbReference type="EMBL" id="AWUE01012032">
    <property type="protein sequence ID" value="OMP10103.1"/>
    <property type="molecule type" value="Genomic_DNA"/>
</dbReference>
<protein>
    <submittedName>
        <fullName evidence="2">Uncharacterized protein</fullName>
    </submittedName>
</protein>
<evidence type="ECO:0000313" key="2">
    <source>
        <dbReference type="EMBL" id="OMP10103.1"/>
    </source>
</evidence>
<evidence type="ECO:0000313" key="3">
    <source>
        <dbReference type="Proteomes" id="UP000187203"/>
    </source>
</evidence>